<proteinExistence type="predicted"/>
<sequence>MEHVQLEACPQVAVRKDLRRLKLGSLFLVVGPSLRILMGVAGHALRMSETWAIQHIMEKGEACKDKSKLCTALTSVRQGIRTVPVLLIKSSTANAAAPLSPSRTERKNAVQRDIRLDEMGKATSSAVHWTVDAVRKERNSRQKRTTEYSAVQMALRELPKNPYAVNDICYKSGAQPVKIENAEQNRNLPPHTIIGLQIPENDTWGKNSFRWVSDSSTPTYTNWCEGEPNNGNNDNLEDEVLVVTWNNGCWMDIHPSSNYLSLSTKVVCMTEVRDGY</sequence>
<dbReference type="Gene3D" id="3.10.100.10">
    <property type="entry name" value="Mannose-Binding Protein A, subunit A"/>
    <property type="match status" value="1"/>
</dbReference>
<accession>A0A1I7Z1C4</accession>
<protein>
    <submittedName>
        <fullName evidence="3">C-type lectin domain-containing protein</fullName>
    </submittedName>
</protein>
<dbReference type="InterPro" id="IPR016187">
    <property type="entry name" value="CTDL_fold"/>
</dbReference>
<dbReference type="CDD" id="cd00037">
    <property type="entry name" value="CLECT"/>
    <property type="match status" value="1"/>
</dbReference>
<dbReference type="InterPro" id="IPR016186">
    <property type="entry name" value="C-type_lectin-like/link_sf"/>
</dbReference>
<dbReference type="PROSITE" id="PS50041">
    <property type="entry name" value="C_TYPE_LECTIN_2"/>
    <property type="match status" value="1"/>
</dbReference>
<evidence type="ECO:0000313" key="2">
    <source>
        <dbReference type="Proteomes" id="UP000095287"/>
    </source>
</evidence>
<keyword evidence="2" id="KW-1185">Reference proteome</keyword>
<feature type="domain" description="C-type lectin" evidence="1">
    <location>
        <begin position="194"/>
        <end position="252"/>
    </location>
</feature>
<dbReference type="WBParaSite" id="L893_g21926.t1">
    <property type="protein sequence ID" value="L893_g21926.t1"/>
    <property type="gene ID" value="L893_g21926"/>
</dbReference>
<dbReference type="Proteomes" id="UP000095287">
    <property type="component" value="Unplaced"/>
</dbReference>
<name>A0A1I7Z1C4_9BILA</name>
<dbReference type="InterPro" id="IPR001304">
    <property type="entry name" value="C-type_lectin-like"/>
</dbReference>
<evidence type="ECO:0000313" key="3">
    <source>
        <dbReference type="WBParaSite" id="L893_g21926.t1"/>
    </source>
</evidence>
<dbReference type="AlphaFoldDB" id="A0A1I7Z1C4"/>
<reference evidence="3" key="1">
    <citation type="submission" date="2016-11" db="UniProtKB">
        <authorList>
            <consortium name="WormBaseParasite"/>
        </authorList>
    </citation>
    <scope>IDENTIFICATION</scope>
</reference>
<evidence type="ECO:0000259" key="1">
    <source>
        <dbReference type="PROSITE" id="PS50041"/>
    </source>
</evidence>
<dbReference type="SUPFAM" id="SSF56436">
    <property type="entry name" value="C-type lectin-like"/>
    <property type="match status" value="1"/>
</dbReference>
<organism evidence="2 3">
    <name type="scientific">Steinernema glaseri</name>
    <dbReference type="NCBI Taxonomy" id="37863"/>
    <lineage>
        <taxon>Eukaryota</taxon>
        <taxon>Metazoa</taxon>
        <taxon>Ecdysozoa</taxon>
        <taxon>Nematoda</taxon>
        <taxon>Chromadorea</taxon>
        <taxon>Rhabditida</taxon>
        <taxon>Tylenchina</taxon>
        <taxon>Panagrolaimomorpha</taxon>
        <taxon>Strongyloidoidea</taxon>
        <taxon>Steinernematidae</taxon>
        <taxon>Steinernema</taxon>
    </lineage>
</organism>